<name>A0A8T0FYM4_ARGBR</name>
<dbReference type="AlphaFoldDB" id="A0A8T0FYM4"/>
<dbReference type="EMBL" id="JABXBU010000002">
    <property type="protein sequence ID" value="KAF8795365.1"/>
    <property type="molecule type" value="Genomic_DNA"/>
</dbReference>
<evidence type="ECO:0000313" key="3">
    <source>
        <dbReference type="Proteomes" id="UP000807504"/>
    </source>
</evidence>
<keyword evidence="3" id="KW-1185">Reference proteome</keyword>
<accession>A0A8T0FYM4</accession>
<proteinExistence type="predicted"/>
<reference evidence="2" key="2">
    <citation type="submission" date="2020-06" db="EMBL/GenBank/DDBJ databases">
        <authorList>
            <person name="Sheffer M."/>
        </authorList>
    </citation>
    <scope>NUCLEOTIDE SEQUENCE</scope>
</reference>
<dbReference type="Proteomes" id="UP000807504">
    <property type="component" value="Unassembled WGS sequence"/>
</dbReference>
<protein>
    <submittedName>
        <fullName evidence="2">Uncharacterized protein</fullName>
    </submittedName>
</protein>
<feature type="compositionally biased region" description="Basic and acidic residues" evidence="1">
    <location>
        <begin position="38"/>
        <end position="52"/>
    </location>
</feature>
<evidence type="ECO:0000313" key="2">
    <source>
        <dbReference type="EMBL" id="KAF8795365.1"/>
    </source>
</evidence>
<reference evidence="2" key="1">
    <citation type="journal article" date="2020" name="bioRxiv">
        <title>Chromosome-level reference genome of the European wasp spider Argiope bruennichi: a resource for studies on range expansion and evolutionary adaptation.</title>
        <authorList>
            <person name="Sheffer M.M."/>
            <person name="Hoppe A."/>
            <person name="Krehenwinkel H."/>
            <person name="Uhl G."/>
            <person name="Kuss A.W."/>
            <person name="Jensen L."/>
            <person name="Jensen C."/>
            <person name="Gillespie R.G."/>
            <person name="Hoff K.J."/>
            <person name="Prost S."/>
        </authorList>
    </citation>
    <scope>NUCLEOTIDE SEQUENCE</scope>
</reference>
<feature type="region of interest" description="Disordered" evidence="1">
    <location>
        <begin position="35"/>
        <end position="58"/>
    </location>
</feature>
<evidence type="ECO:0000256" key="1">
    <source>
        <dbReference type="SAM" id="MobiDB-lite"/>
    </source>
</evidence>
<organism evidence="2 3">
    <name type="scientific">Argiope bruennichi</name>
    <name type="common">Wasp spider</name>
    <name type="synonym">Aranea bruennichi</name>
    <dbReference type="NCBI Taxonomy" id="94029"/>
    <lineage>
        <taxon>Eukaryota</taxon>
        <taxon>Metazoa</taxon>
        <taxon>Ecdysozoa</taxon>
        <taxon>Arthropoda</taxon>
        <taxon>Chelicerata</taxon>
        <taxon>Arachnida</taxon>
        <taxon>Araneae</taxon>
        <taxon>Araneomorphae</taxon>
        <taxon>Entelegynae</taxon>
        <taxon>Araneoidea</taxon>
        <taxon>Araneidae</taxon>
        <taxon>Argiope</taxon>
    </lineage>
</organism>
<sequence length="88" mass="9855">MGEGIALVCVVRFKTASGKLVRPIKKIFPIEIPSSMESDEKNGTETLEKENIISESPMNNSVTELSRKFRTIVTRSGRQTKLPSRFIT</sequence>
<comment type="caution">
    <text evidence="2">The sequence shown here is derived from an EMBL/GenBank/DDBJ whole genome shotgun (WGS) entry which is preliminary data.</text>
</comment>
<gene>
    <name evidence="2" type="ORF">HNY73_003219</name>
</gene>